<dbReference type="STRING" id="445975.COLSTE_01035"/>
<keyword evidence="2" id="KW-1185">Reference proteome</keyword>
<name>B6GAD8_9ACTN</name>
<dbReference type="EMBL" id="ABXJ01000059">
    <property type="protein sequence ID" value="EEA90752.1"/>
    <property type="molecule type" value="Genomic_DNA"/>
</dbReference>
<dbReference type="HOGENOM" id="CLU_2341923_0_0_11"/>
<comment type="caution">
    <text evidence="1">The sequence shown here is derived from an EMBL/GenBank/DDBJ whole genome shotgun (WGS) entry which is preliminary data.</text>
</comment>
<reference evidence="1 2" key="1">
    <citation type="submission" date="2008-10" db="EMBL/GenBank/DDBJ databases">
        <title>Draft genome sequence of Collinsella stercoris (DSM 13279).</title>
        <authorList>
            <person name="Sudarsanam P."/>
            <person name="Ley R."/>
            <person name="Guruge J."/>
            <person name="Turnbaugh P.J."/>
            <person name="Mahowald M."/>
            <person name="Liep D."/>
            <person name="Gordon J."/>
        </authorList>
    </citation>
    <scope>NUCLEOTIDE SEQUENCE [LARGE SCALE GENOMIC DNA]</scope>
    <source>
        <strain evidence="1 2">DSM 13279</strain>
    </source>
</reference>
<proteinExistence type="predicted"/>
<dbReference type="GeneID" id="98002006"/>
<evidence type="ECO:0000313" key="1">
    <source>
        <dbReference type="EMBL" id="EEA90752.1"/>
    </source>
</evidence>
<dbReference type="Proteomes" id="UP000003560">
    <property type="component" value="Unassembled WGS sequence"/>
</dbReference>
<sequence length="97" mass="11144">MDEFRVILAPSVIEKLATLTNRDDQRRVRKRLLALATAPHFGMVYDPIYDAARPDHEVLVTYAGHIGIYYTCDDANRTVCIEYVEDTRRDPLGRFGD</sequence>
<dbReference type="RefSeq" id="WP_006720691.1">
    <property type="nucleotide sequence ID" value="NZ_CP085935.1"/>
</dbReference>
<reference evidence="1 2" key="2">
    <citation type="submission" date="2008-10" db="EMBL/GenBank/DDBJ databases">
        <authorList>
            <person name="Fulton L."/>
            <person name="Clifton S."/>
            <person name="Fulton B."/>
            <person name="Xu J."/>
            <person name="Minx P."/>
            <person name="Pepin K.H."/>
            <person name="Johnson M."/>
            <person name="Thiruvilangam P."/>
            <person name="Bhonagiri V."/>
            <person name="Nash W.E."/>
            <person name="Mardis E.R."/>
            <person name="Wilson R.K."/>
        </authorList>
    </citation>
    <scope>NUCLEOTIDE SEQUENCE [LARGE SCALE GENOMIC DNA]</scope>
    <source>
        <strain evidence="1 2">DSM 13279</strain>
    </source>
</reference>
<dbReference type="OrthoDB" id="3192341at2"/>
<evidence type="ECO:0008006" key="3">
    <source>
        <dbReference type="Google" id="ProtNLM"/>
    </source>
</evidence>
<evidence type="ECO:0000313" key="2">
    <source>
        <dbReference type="Proteomes" id="UP000003560"/>
    </source>
</evidence>
<organism evidence="1 2">
    <name type="scientific">Collinsella stercoris DSM 13279</name>
    <dbReference type="NCBI Taxonomy" id="445975"/>
    <lineage>
        <taxon>Bacteria</taxon>
        <taxon>Bacillati</taxon>
        <taxon>Actinomycetota</taxon>
        <taxon>Coriobacteriia</taxon>
        <taxon>Coriobacteriales</taxon>
        <taxon>Coriobacteriaceae</taxon>
        <taxon>Collinsella</taxon>
    </lineage>
</organism>
<accession>B6GAD8</accession>
<gene>
    <name evidence="1" type="ORF">COLSTE_01035</name>
</gene>
<protein>
    <recommendedName>
        <fullName evidence="3">Toxin-antitoxin system, toxin component, RelE family</fullName>
    </recommendedName>
</protein>
<dbReference type="AlphaFoldDB" id="B6GAD8"/>